<dbReference type="InParanoid" id="A0A1Y1UG03"/>
<dbReference type="AlphaFoldDB" id="A0A1Y1UG03"/>
<keyword evidence="7" id="KW-1185">Reference proteome</keyword>
<sequence length="326" mass="36890">MAPYAEGSLFWYSPNQGAPIAFAVLFFCSGLVHLYECIRFKSFKVTFLLVWAPILFTTGFTLRAICAWNYDNTSLFIAENVLLLLAPPVYEGANFIILGRILYYVPYLSPIHPGRVVTTFLGFDLVVGALTGNGASRISSRDSASTRRVGEALLKAALITQLVCMVCFIALTAVYHRRVSHESLMRPKLLKPIRVLYVSCTLISVRTIYRIVEYFASTRSIHLLYSGQVNEQSQLSAMFTNEWFFWVFEASVMLINSVILNAFHPMRYLPESNKIYLDRDGATEVEGPGIQDKRHFLLTIIDPFDIAGLIAGRDKEAQFWENHERG</sequence>
<keyword evidence="3 5" id="KW-1133">Transmembrane helix</keyword>
<feature type="transmembrane region" description="Helical" evidence="5">
    <location>
        <begin position="243"/>
        <end position="263"/>
    </location>
</feature>
<reference evidence="6 7" key="1">
    <citation type="submission" date="2017-03" db="EMBL/GenBank/DDBJ databases">
        <title>Widespread Adenine N6-methylation of Active Genes in Fungi.</title>
        <authorList>
            <consortium name="DOE Joint Genome Institute"/>
            <person name="Mondo S.J."/>
            <person name="Dannebaum R.O."/>
            <person name="Kuo R.C."/>
            <person name="Louie K.B."/>
            <person name="Bewick A.J."/>
            <person name="Labutti K."/>
            <person name="Haridas S."/>
            <person name="Kuo A."/>
            <person name="Salamov A."/>
            <person name="Ahrendt S.R."/>
            <person name="Lau R."/>
            <person name="Bowen B.P."/>
            <person name="Lipzen A."/>
            <person name="Sullivan W."/>
            <person name="Andreopoulos W.B."/>
            <person name="Clum A."/>
            <person name="Lindquist E."/>
            <person name="Daum C."/>
            <person name="Northen T.R."/>
            <person name="Ramamoorthy G."/>
            <person name="Schmitz R.J."/>
            <person name="Gryganskyi A."/>
            <person name="Culley D."/>
            <person name="Magnuson J."/>
            <person name="James T.Y."/>
            <person name="O'Malley M.A."/>
            <person name="Stajich J.E."/>
            <person name="Spatafora J.W."/>
            <person name="Visel A."/>
            <person name="Grigoriev I.V."/>
        </authorList>
    </citation>
    <scope>NUCLEOTIDE SEQUENCE [LARGE SCALE GENOMIC DNA]</scope>
    <source>
        <strain evidence="6 7">NRRL Y-17943</strain>
    </source>
</reference>
<dbReference type="GeneID" id="33560144"/>
<dbReference type="Pfam" id="PF04479">
    <property type="entry name" value="RTA1"/>
    <property type="match status" value="1"/>
</dbReference>
<dbReference type="Proteomes" id="UP000193218">
    <property type="component" value="Unassembled WGS sequence"/>
</dbReference>
<evidence type="ECO:0000256" key="1">
    <source>
        <dbReference type="ARBA" id="ARBA00004141"/>
    </source>
</evidence>
<name>A0A1Y1UG03_9TREE</name>
<dbReference type="GO" id="GO:0016020">
    <property type="term" value="C:membrane"/>
    <property type="evidence" value="ECO:0007669"/>
    <property type="project" value="UniProtKB-SubCell"/>
</dbReference>
<protein>
    <submittedName>
        <fullName evidence="6">RTA1 like protein-domain-containing protein</fullName>
    </submittedName>
</protein>
<dbReference type="PANTHER" id="PTHR31465:SF13">
    <property type="entry name" value="RTA1 DOMAIN PROTEIN-RELATED"/>
    <property type="match status" value="1"/>
</dbReference>
<feature type="transmembrane region" description="Helical" evidence="5">
    <location>
        <begin position="115"/>
        <end position="132"/>
    </location>
</feature>
<dbReference type="OrthoDB" id="3358017at2759"/>
<feature type="transmembrane region" description="Helical" evidence="5">
    <location>
        <begin position="45"/>
        <end position="70"/>
    </location>
</feature>
<evidence type="ECO:0000256" key="2">
    <source>
        <dbReference type="ARBA" id="ARBA00022692"/>
    </source>
</evidence>
<keyword evidence="4 5" id="KW-0472">Membrane</keyword>
<comment type="subcellular location">
    <subcellularLocation>
        <location evidence="1">Membrane</location>
        <topology evidence="1">Multi-pass membrane protein</topology>
    </subcellularLocation>
</comment>
<accession>A0A1Y1UG03</accession>
<evidence type="ECO:0000313" key="7">
    <source>
        <dbReference type="Proteomes" id="UP000193218"/>
    </source>
</evidence>
<dbReference type="EMBL" id="NBSH01000007">
    <property type="protein sequence ID" value="ORX36958.1"/>
    <property type="molecule type" value="Genomic_DNA"/>
</dbReference>
<organism evidence="6 7">
    <name type="scientific">Kockovaella imperatae</name>
    <dbReference type="NCBI Taxonomy" id="4999"/>
    <lineage>
        <taxon>Eukaryota</taxon>
        <taxon>Fungi</taxon>
        <taxon>Dikarya</taxon>
        <taxon>Basidiomycota</taxon>
        <taxon>Agaricomycotina</taxon>
        <taxon>Tremellomycetes</taxon>
        <taxon>Tremellales</taxon>
        <taxon>Cuniculitremaceae</taxon>
        <taxon>Kockovaella</taxon>
    </lineage>
</organism>
<evidence type="ECO:0000313" key="6">
    <source>
        <dbReference type="EMBL" id="ORX36958.1"/>
    </source>
</evidence>
<gene>
    <name evidence="6" type="ORF">BD324DRAFT_651430</name>
</gene>
<comment type="caution">
    <text evidence="6">The sequence shown here is derived from an EMBL/GenBank/DDBJ whole genome shotgun (WGS) entry which is preliminary data.</text>
</comment>
<dbReference type="PANTHER" id="PTHR31465">
    <property type="entry name" value="PROTEIN RTA1-RELATED"/>
    <property type="match status" value="1"/>
</dbReference>
<dbReference type="STRING" id="4999.A0A1Y1UG03"/>
<feature type="transmembrane region" description="Helical" evidence="5">
    <location>
        <begin position="20"/>
        <end position="38"/>
    </location>
</feature>
<keyword evidence="2 5" id="KW-0812">Transmembrane</keyword>
<feature type="transmembrane region" description="Helical" evidence="5">
    <location>
        <begin position="195"/>
        <end position="212"/>
    </location>
</feature>
<proteinExistence type="predicted"/>
<dbReference type="InterPro" id="IPR007568">
    <property type="entry name" value="RTA1"/>
</dbReference>
<evidence type="ECO:0000256" key="3">
    <source>
        <dbReference type="ARBA" id="ARBA00022989"/>
    </source>
</evidence>
<evidence type="ECO:0000256" key="4">
    <source>
        <dbReference type="ARBA" id="ARBA00023136"/>
    </source>
</evidence>
<feature type="transmembrane region" description="Helical" evidence="5">
    <location>
        <begin position="152"/>
        <end position="175"/>
    </location>
</feature>
<evidence type="ECO:0000256" key="5">
    <source>
        <dbReference type="SAM" id="Phobius"/>
    </source>
</evidence>
<dbReference type="RefSeq" id="XP_021871027.1">
    <property type="nucleotide sequence ID" value="XM_022018335.1"/>
</dbReference>
<feature type="transmembrane region" description="Helical" evidence="5">
    <location>
        <begin position="82"/>
        <end position="103"/>
    </location>
</feature>